<evidence type="ECO:0000313" key="3">
    <source>
        <dbReference type="Proteomes" id="UP000410492"/>
    </source>
</evidence>
<keyword evidence="3" id="KW-1185">Reference proteome</keyword>
<dbReference type="AlphaFoldDB" id="A0A653CM55"/>
<feature type="region of interest" description="Disordered" evidence="1">
    <location>
        <begin position="393"/>
        <end position="430"/>
    </location>
</feature>
<dbReference type="InterPro" id="IPR006611">
    <property type="entry name" value="DUF1431_DROsp"/>
</dbReference>
<accession>A0A653CM55</accession>
<protein>
    <submittedName>
        <fullName evidence="2">Uncharacterized protein</fullName>
    </submittedName>
</protein>
<gene>
    <name evidence="2" type="ORF">CALMAC_LOCUS9748</name>
</gene>
<dbReference type="Proteomes" id="UP000410492">
    <property type="component" value="Unassembled WGS sequence"/>
</dbReference>
<name>A0A653CM55_CALMS</name>
<reference evidence="2 3" key="1">
    <citation type="submission" date="2019-01" db="EMBL/GenBank/DDBJ databases">
        <authorList>
            <person name="Sayadi A."/>
        </authorList>
    </citation>
    <scope>NUCLEOTIDE SEQUENCE [LARGE SCALE GENOMIC DNA]</scope>
</reference>
<dbReference type="Pfam" id="PF07248">
    <property type="entry name" value="DUF1431"/>
    <property type="match status" value="1"/>
</dbReference>
<dbReference type="OrthoDB" id="6762906at2759"/>
<organism evidence="2 3">
    <name type="scientific">Callosobruchus maculatus</name>
    <name type="common">Southern cowpea weevil</name>
    <name type="synonym">Pulse bruchid</name>
    <dbReference type="NCBI Taxonomy" id="64391"/>
    <lineage>
        <taxon>Eukaryota</taxon>
        <taxon>Metazoa</taxon>
        <taxon>Ecdysozoa</taxon>
        <taxon>Arthropoda</taxon>
        <taxon>Hexapoda</taxon>
        <taxon>Insecta</taxon>
        <taxon>Pterygota</taxon>
        <taxon>Neoptera</taxon>
        <taxon>Endopterygota</taxon>
        <taxon>Coleoptera</taxon>
        <taxon>Polyphaga</taxon>
        <taxon>Cucujiformia</taxon>
        <taxon>Chrysomeloidea</taxon>
        <taxon>Chrysomelidae</taxon>
        <taxon>Bruchinae</taxon>
        <taxon>Bruchini</taxon>
        <taxon>Callosobruchus</taxon>
    </lineage>
</organism>
<sequence>MALKNTKISREISRQFNRYISIKSDASLKPEVQNIIQNDSHVRYTLTSTEKPDLPHIDFAKDVDEVPLHTKHLQPSMLPNFIAGTQEREHAIDKWTDSFIKRKMQPPFPTPIKEIPVNRQVEHKEPGVLRITVKANKFGYCRNFHTATNVSPFKTISRLYASSHNKCKKEECPPKPKKCKKNLACPSFTLDNCPPAQTRIGCKREYVDPDCKKVDAPYKSYSELCAQRLPDDPSECMQCPWQRCGGVDDIKPPKRKYHTATLAQTMNSSQSAPGFFYDCDAKKDPCQKEECPEVKRRCPTPCGIENTSFNKKKCSDWTAAFRLWSDKENILADKDWLDMQVMPVIKKIKEQKEPEGTAINYEMKKCPKREDKCPKKERRRIEIDRSIDERFKPIDPCCKKQKQITRRSPANRNPKVYVPDPPNYDNTGKL</sequence>
<proteinExistence type="predicted"/>
<evidence type="ECO:0000313" key="2">
    <source>
        <dbReference type="EMBL" id="VEN48220.1"/>
    </source>
</evidence>
<dbReference type="EMBL" id="CAACVG010008047">
    <property type="protein sequence ID" value="VEN48220.1"/>
    <property type="molecule type" value="Genomic_DNA"/>
</dbReference>
<evidence type="ECO:0000256" key="1">
    <source>
        <dbReference type="SAM" id="MobiDB-lite"/>
    </source>
</evidence>